<evidence type="ECO:0000313" key="2">
    <source>
        <dbReference type="EMBL" id="MDA3627825.1"/>
    </source>
</evidence>
<protein>
    <recommendedName>
        <fullName evidence="4">Transmembrane protein</fullName>
    </recommendedName>
</protein>
<sequence length="202" mass="21284">MVAALKAHAAWLVNALGVNRNPLRRPIDRLAAGITVLLLMVALIAIPVAGMLGFSLHSDLTQRAEQSAATTRPVDAVLTTAPEMDIPVSEVYSHDALSSTAVAEWRTGLHTNSATVQVPANASAGETVTVWVDEAGNRVPAPASSGSIVTSAIFAAILTLVVAELACIALITGTQGLARRLSMRTWDREWLYLQHGGKSSQL</sequence>
<accession>A0ABT4V1H3</accession>
<evidence type="ECO:0000256" key="1">
    <source>
        <dbReference type="SAM" id="Phobius"/>
    </source>
</evidence>
<keyword evidence="3" id="KW-1185">Reference proteome</keyword>
<keyword evidence="1" id="KW-1133">Transmembrane helix</keyword>
<feature type="transmembrane region" description="Helical" evidence="1">
    <location>
        <begin position="30"/>
        <end position="54"/>
    </location>
</feature>
<evidence type="ECO:0000313" key="3">
    <source>
        <dbReference type="Proteomes" id="UP001210380"/>
    </source>
</evidence>
<comment type="caution">
    <text evidence="2">The sequence shown here is derived from an EMBL/GenBank/DDBJ whole genome shotgun (WGS) entry which is preliminary data.</text>
</comment>
<organism evidence="2 3">
    <name type="scientific">Saccharopolyspora oryzae</name>
    <dbReference type="NCBI Taxonomy" id="2997343"/>
    <lineage>
        <taxon>Bacteria</taxon>
        <taxon>Bacillati</taxon>
        <taxon>Actinomycetota</taxon>
        <taxon>Actinomycetes</taxon>
        <taxon>Pseudonocardiales</taxon>
        <taxon>Pseudonocardiaceae</taxon>
        <taxon>Saccharopolyspora</taxon>
    </lineage>
</organism>
<keyword evidence="1" id="KW-0812">Transmembrane</keyword>
<feature type="transmembrane region" description="Helical" evidence="1">
    <location>
        <begin position="148"/>
        <end position="174"/>
    </location>
</feature>
<gene>
    <name evidence="2" type="ORF">OU415_20485</name>
</gene>
<keyword evidence="1" id="KW-0472">Membrane</keyword>
<reference evidence="2 3" key="1">
    <citation type="submission" date="2022-11" db="EMBL/GenBank/DDBJ databases">
        <title>Draft genome sequence of Saccharopolyspora sp. WRP15-2 isolated from rhizosphere soils of wild rice in Thailand.</title>
        <authorList>
            <person name="Duangmal K."/>
            <person name="Kammanee S."/>
            <person name="Muangham S."/>
        </authorList>
    </citation>
    <scope>NUCLEOTIDE SEQUENCE [LARGE SCALE GENOMIC DNA]</scope>
    <source>
        <strain evidence="2 3">WRP15-2</strain>
    </source>
</reference>
<dbReference type="PANTHER" id="PTHR42305:SF1">
    <property type="entry name" value="MEMBRANE PROTEIN RV1733C-RELATED"/>
    <property type="match status" value="1"/>
</dbReference>
<dbReference type="RefSeq" id="WP_270950521.1">
    <property type="nucleotide sequence ID" value="NZ_JAQGLA010000034.1"/>
</dbReference>
<dbReference type="InterPro" id="IPR039708">
    <property type="entry name" value="MT1774/Rv1733c-like"/>
</dbReference>
<dbReference type="PANTHER" id="PTHR42305">
    <property type="entry name" value="MEMBRANE PROTEIN RV1733C-RELATED"/>
    <property type="match status" value="1"/>
</dbReference>
<proteinExistence type="predicted"/>
<dbReference type="Proteomes" id="UP001210380">
    <property type="component" value="Unassembled WGS sequence"/>
</dbReference>
<name>A0ABT4V1H3_9PSEU</name>
<evidence type="ECO:0008006" key="4">
    <source>
        <dbReference type="Google" id="ProtNLM"/>
    </source>
</evidence>
<dbReference type="EMBL" id="JAQGLA010000034">
    <property type="protein sequence ID" value="MDA3627825.1"/>
    <property type="molecule type" value="Genomic_DNA"/>
</dbReference>